<gene>
    <name evidence="1" type="ORF">ANACAC_00760</name>
</gene>
<reference evidence="1" key="2">
    <citation type="submission" date="2013-11" db="EMBL/GenBank/DDBJ databases">
        <title>Draft genome sequence of Anaerostipes caccae (DSM 14662).</title>
        <authorList>
            <person name="Sudarsanam P."/>
            <person name="Ley R."/>
            <person name="Guruge J."/>
            <person name="Turnbaugh P.J."/>
            <person name="Mahowald M."/>
            <person name="Liep D."/>
            <person name="Gordon J."/>
        </authorList>
    </citation>
    <scope>NUCLEOTIDE SEQUENCE</scope>
    <source>
        <strain evidence="1">DSM 14662</strain>
    </source>
</reference>
<evidence type="ECO:0008006" key="3">
    <source>
        <dbReference type="Google" id="ProtNLM"/>
    </source>
</evidence>
<name>B0MB34_ANACD</name>
<dbReference type="Proteomes" id="UP000004935">
    <property type="component" value="Unassembled WGS sequence"/>
</dbReference>
<protein>
    <recommendedName>
        <fullName evidence="3">rRNA biogenesis protein rrp5</fullName>
    </recommendedName>
</protein>
<reference evidence="1" key="1">
    <citation type="submission" date="2007-11" db="EMBL/GenBank/DDBJ databases">
        <authorList>
            <person name="Fulton L."/>
            <person name="Clifton S."/>
            <person name="Fulton B."/>
            <person name="Xu J."/>
            <person name="Minx P."/>
            <person name="Pepin K.H."/>
            <person name="Johnson M."/>
            <person name="Thiruvilangam P."/>
            <person name="Bhonagiri V."/>
            <person name="Nash W.E."/>
            <person name="Mardis E.R."/>
            <person name="Wilson R.K."/>
        </authorList>
    </citation>
    <scope>NUCLEOTIDE SEQUENCE [LARGE SCALE GENOMIC DNA]</scope>
    <source>
        <strain evidence="1">DSM 14662</strain>
    </source>
</reference>
<dbReference type="EMBL" id="ABAX03000005">
    <property type="protein sequence ID" value="EDR98709.1"/>
    <property type="molecule type" value="Genomic_DNA"/>
</dbReference>
<dbReference type="STRING" id="411490.ANACAC_00760"/>
<accession>B0MB34</accession>
<dbReference type="AlphaFoldDB" id="B0MB34"/>
<evidence type="ECO:0000313" key="1">
    <source>
        <dbReference type="EMBL" id="EDR98709.1"/>
    </source>
</evidence>
<comment type="caution">
    <text evidence="1">The sequence shown here is derived from an EMBL/GenBank/DDBJ whole genome shotgun (WGS) entry which is preliminary data.</text>
</comment>
<sequence>MKELAEQVTELKKCGEILIGISETLTEMFSAADIEKPIKDEPKPESAEKRPLTLEEVRAVLARRSRDGHTEEVKAVISSFGADKLSAIDPSQYEELLKKVEMI</sequence>
<proteinExistence type="predicted"/>
<keyword evidence="2" id="KW-1185">Reference proteome</keyword>
<organism evidence="1 2">
    <name type="scientific">Anaerostipes caccae (strain DSM 14662 / CCUG 47493 / JCM 13470 / NCIMB 13811 / L1-92)</name>
    <dbReference type="NCBI Taxonomy" id="411490"/>
    <lineage>
        <taxon>Bacteria</taxon>
        <taxon>Bacillati</taxon>
        <taxon>Bacillota</taxon>
        <taxon>Clostridia</taxon>
        <taxon>Lachnospirales</taxon>
        <taxon>Lachnospiraceae</taxon>
        <taxon>Anaerostipes</taxon>
    </lineage>
</organism>
<evidence type="ECO:0000313" key="2">
    <source>
        <dbReference type="Proteomes" id="UP000004935"/>
    </source>
</evidence>
<dbReference type="HOGENOM" id="CLU_138436_0_1_9"/>
<dbReference type="eggNOG" id="ENOG503315A">
    <property type="taxonomic scope" value="Bacteria"/>
</dbReference>